<gene>
    <name evidence="2" type="ORF">SAMN05444168_4839</name>
</gene>
<evidence type="ECO:0000259" key="1">
    <source>
        <dbReference type="PROSITE" id="PS51736"/>
    </source>
</evidence>
<dbReference type="EMBL" id="FSRM01000002">
    <property type="protein sequence ID" value="SIO46697.1"/>
    <property type="molecule type" value="Genomic_DNA"/>
</dbReference>
<dbReference type="SUPFAM" id="SSF53041">
    <property type="entry name" value="Resolvase-like"/>
    <property type="match status" value="1"/>
</dbReference>
<protein>
    <submittedName>
        <fullName evidence="2">Resolvase, N terminal domain</fullName>
    </submittedName>
</protein>
<organism evidence="2 3">
    <name type="scientific">Paraburkholderia phenazinium</name>
    <dbReference type="NCBI Taxonomy" id="60549"/>
    <lineage>
        <taxon>Bacteria</taxon>
        <taxon>Pseudomonadati</taxon>
        <taxon>Pseudomonadota</taxon>
        <taxon>Betaproteobacteria</taxon>
        <taxon>Burkholderiales</taxon>
        <taxon>Burkholderiaceae</taxon>
        <taxon>Paraburkholderia</taxon>
    </lineage>
</organism>
<proteinExistence type="predicted"/>
<dbReference type="InterPro" id="IPR006119">
    <property type="entry name" value="Resolv_N"/>
</dbReference>
<dbReference type="AlphaFoldDB" id="A0A1N6JRC3"/>
<reference evidence="2 3" key="1">
    <citation type="submission" date="2016-11" db="EMBL/GenBank/DDBJ databases">
        <authorList>
            <person name="Jaros S."/>
            <person name="Januszkiewicz K."/>
            <person name="Wedrychowicz H."/>
        </authorList>
    </citation>
    <scope>NUCLEOTIDE SEQUENCE [LARGE SCALE GENOMIC DNA]</scope>
    <source>
        <strain evidence="2 3">GAS86</strain>
    </source>
</reference>
<sequence length="76" mass="8203">MEAPSAAGDLITRTFAAFAQSERDQLMERTHANVAQAKAEGKISGRMLSLTATQRTENQRCRCSQSVTGIAGNHSH</sequence>
<dbReference type="GO" id="GO:0000150">
    <property type="term" value="F:DNA strand exchange activity"/>
    <property type="evidence" value="ECO:0007669"/>
    <property type="project" value="InterPro"/>
</dbReference>
<evidence type="ECO:0000313" key="3">
    <source>
        <dbReference type="Proteomes" id="UP000184693"/>
    </source>
</evidence>
<dbReference type="Gene3D" id="3.40.50.1390">
    <property type="entry name" value="Resolvase, N-terminal catalytic domain"/>
    <property type="match status" value="1"/>
</dbReference>
<accession>A0A1N6JRC3</accession>
<name>A0A1N6JRC3_9BURK</name>
<dbReference type="Proteomes" id="UP000184693">
    <property type="component" value="Unassembled WGS sequence"/>
</dbReference>
<dbReference type="InterPro" id="IPR036162">
    <property type="entry name" value="Resolvase-like_N_sf"/>
</dbReference>
<evidence type="ECO:0000313" key="2">
    <source>
        <dbReference type="EMBL" id="SIO46697.1"/>
    </source>
</evidence>
<dbReference type="GO" id="GO:0003677">
    <property type="term" value="F:DNA binding"/>
    <property type="evidence" value="ECO:0007669"/>
    <property type="project" value="InterPro"/>
</dbReference>
<feature type="domain" description="Resolvase/invertase-type recombinase catalytic" evidence="1">
    <location>
        <begin position="1"/>
        <end position="41"/>
    </location>
</feature>
<dbReference type="PROSITE" id="PS51736">
    <property type="entry name" value="RECOMBINASES_3"/>
    <property type="match status" value="1"/>
</dbReference>